<protein>
    <recommendedName>
        <fullName evidence="3">RNase H type-1 domain-containing protein</fullName>
    </recommendedName>
</protein>
<organism evidence="1 2">
    <name type="scientific">Dichanthelium oligosanthes</name>
    <dbReference type="NCBI Taxonomy" id="888268"/>
    <lineage>
        <taxon>Eukaryota</taxon>
        <taxon>Viridiplantae</taxon>
        <taxon>Streptophyta</taxon>
        <taxon>Embryophyta</taxon>
        <taxon>Tracheophyta</taxon>
        <taxon>Spermatophyta</taxon>
        <taxon>Magnoliopsida</taxon>
        <taxon>Liliopsida</taxon>
        <taxon>Poales</taxon>
        <taxon>Poaceae</taxon>
        <taxon>PACMAD clade</taxon>
        <taxon>Panicoideae</taxon>
        <taxon>Panicodae</taxon>
        <taxon>Paniceae</taxon>
        <taxon>Dichantheliinae</taxon>
        <taxon>Dichanthelium</taxon>
    </lineage>
</organism>
<feature type="non-terminal residue" evidence="1">
    <location>
        <position position="1"/>
    </location>
</feature>
<gene>
    <name evidence="1" type="ORF">BAE44_0019318</name>
</gene>
<keyword evidence="2" id="KW-1185">Reference proteome</keyword>
<sequence length="85" mass="9446">LSCVSNIVKEMKDAMMMLPEVVVGKIGRECNRVAHELAQLARRTMHCGVWIDNAPSCISELIVILSLINEGTLFWQKNLSCATNT</sequence>
<dbReference type="OrthoDB" id="10467375at2759"/>
<reference evidence="1 2" key="1">
    <citation type="submission" date="2016-09" db="EMBL/GenBank/DDBJ databases">
        <title>The draft genome of Dichanthelium oligosanthes: A C3 panicoid grass species.</title>
        <authorList>
            <person name="Studer A.J."/>
            <person name="Schnable J.C."/>
            <person name="Brutnell T.P."/>
        </authorList>
    </citation>
    <scope>NUCLEOTIDE SEQUENCE [LARGE SCALE GENOMIC DNA]</scope>
    <source>
        <strain evidence="2">cv. Kellogg 1175</strain>
        <tissue evidence="1">Leaf</tissue>
    </source>
</reference>
<dbReference type="AlphaFoldDB" id="A0A1E5V3D6"/>
<comment type="caution">
    <text evidence="1">The sequence shown here is derived from an EMBL/GenBank/DDBJ whole genome shotgun (WGS) entry which is preliminary data.</text>
</comment>
<dbReference type="Proteomes" id="UP000095767">
    <property type="component" value="Unassembled WGS sequence"/>
</dbReference>
<name>A0A1E5V3D6_9POAL</name>
<evidence type="ECO:0000313" key="2">
    <source>
        <dbReference type="Proteomes" id="UP000095767"/>
    </source>
</evidence>
<evidence type="ECO:0008006" key="3">
    <source>
        <dbReference type="Google" id="ProtNLM"/>
    </source>
</evidence>
<proteinExistence type="predicted"/>
<accession>A0A1E5V3D6</accession>
<dbReference type="EMBL" id="LWDX02052904">
    <property type="protein sequence ID" value="OEL19662.1"/>
    <property type="molecule type" value="Genomic_DNA"/>
</dbReference>
<evidence type="ECO:0000313" key="1">
    <source>
        <dbReference type="EMBL" id="OEL19662.1"/>
    </source>
</evidence>